<dbReference type="Proteomes" id="UP001500729">
    <property type="component" value="Unassembled WGS sequence"/>
</dbReference>
<reference evidence="2 3" key="1">
    <citation type="journal article" date="2019" name="Int. J. Syst. Evol. Microbiol.">
        <title>The Global Catalogue of Microorganisms (GCM) 10K type strain sequencing project: providing services to taxonomists for standard genome sequencing and annotation.</title>
        <authorList>
            <consortium name="The Broad Institute Genomics Platform"/>
            <consortium name="The Broad Institute Genome Sequencing Center for Infectious Disease"/>
            <person name="Wu L."/>
            <person name="Ma J."/>
        </authorList>
    </citation>
    <scope>NUCLEOTIDE SEQUENCE [LARGE SCALE GENOMIC DNA]</scope>
    <source>
        <strain evidence="2 3">JCM 10303</strain>
    </source>
</reference>
<organism evidence="2 3">
    <name type="scientific">Saccharopolyspora erythraea</name>
    <name type="common">Streptomyces erythraeus</name>
    <dbReference type="NCBI Taxonomy" id="1836"/>
    <lineage>
        <taxon>Bacteria</taxon>
        <taxon>Bacillati</taxon>
        <taxon>Actinomycetota</taxon>
        <taxon>Actinomycetes</taxon>
        <taxon>Pseudonocardiales</taxon>
        <taxon>Pseudonocardiaceae</taxon>
        <taxon>Saccharopolyspora</taxon>
    </lineage>
</organism>
<evidence type="ECO:0008006" key="4">
    <source>
        <dbReference type="Google" id="ProtNLM"/>
    </source>
</evidence>
<dbReference type="EMBL" id="BAAAGS010000049">
    <property type="protein sequence ID" value="GAA0549978.1"/>
    <property type="molecule type" value="Genomic_DNA"/>
</dbReference>
<dbReference type="SUPFAM" id="SSF51445">
    <property type="entry name" value="(Trans)glycosidases"/>
    <property type="match status" value="1"/>
</dbReference>
<keyword evidence="3" id="KW-1185">Reference proteome</keyword>
<dbReference type="RefSeq" id="WP_021341469.1">
    <property type="nucleotide sequence ID" value="NZ_BAAAGS010000049.1"/>
</dbReference>
<proteinExistence type="predicted"/>
<comment type="caution">
    <text evidence="2">The sequence shown here is derived from an EMBL/GenBank/DDBJ whole genome shotgun (WGS) entry which is preliminary data.</text>
</comment>
<accession>A0ABN1DSX6</accession>
<evidence type="ECO:0000256" key="1">
    <source>
        <dbReference type="SAM" id="MobiDB-lite"/>
    </source>
</evidence>
<feature type="region of interest" description="Disordered" evidence="1">
    <location>
        <begin position="40"/>
        <end position="65"/>
    </location>
</feature>
<evidence type="ECO:0000313" key="2">
    <source>
        <dbReference type="EMBL" id="GAA0549978.1"/>
    </source>
</evidence>
<gene>
    <name evidence="2" type="ORF">GCM10009533_55640</name>
</gene>
<evidence type="ECO:0000313" key="3">
    <source>
        <dbReference type="Proteomes" id="UP001500729"/>
    </source>
</evidence>
<protein>
    <recommendedName>
        <fullName evidence="4">Cellulase (Glycosyl hydrolase family 5)</fullName>
    </recommendedName>
</protein>
<sequence length="426" mass="46983">MDSNVASGNANGDMNHLSRRRLLELSMAAGLTIFGTAACGTRPDGNAAMPPGAGDGEAAQNVPQVNAPPPNGILGANFNGDPSIMTWDGLQQAGATWVRGFAEMPDLDKQNAADNPAVKTLLEAAGRKYGTVLSLKFPYFPRSHKQIPRPGTDAMKADLARLDKVLPLVMDRVDILVIGNEPFIECPEADWNNGAINDFYETVADYIIQYRAESFPQCKTVLYMGSLNHLDDPKWTGTGTDNWMKYVRGKAEIEGTDIHPHVADPNGAQAYLDYILPKLGSKKFLATEFSLVQLWKDHLADQVSAEYADKYKVPKGTRVWQVIKSALNEPFPKERWYDFLRTSPWFENNKNYLSEQMKKFRDTGKLAVATYGVGQDAAMSGSDFGPDSTPWLLNSLFASATIKKNPDGAAVPNYAWIEEFKALQKH</sequence>
<dbReference type="InterPro" id="IPR017853">
    <property type="entry name" value="GH"/>
</dbReference>
<name>A0ABN1DSX6_SACER</name>